<accession>A0A645FW86</accession>
<comment type="caution">
    <text evidence="1">The sequence shown here is derived from an EMBL/GenBank/DDBJ whole genome shotgun (WGS) entry which is preliminary data.</text>
</comment>
<gene>
    <name evidence="1" type="ORF">SDC9_166068</name>
</gene>
<protein>
    <submittedName>
        <fullName evidence="1">Uncharacterized protein</fullName>
    </submittedName>
</protein>
<sequence>MLMQWIKRSDRFDGIRYRSSLYTHMVQGFGAINIALPVKEFRADGLCKYLTSKIQVSDIAYMDLSSHFEKYREYMDELTALKIRIFSRKSDAVFSVVYIYDIEEVSNNIIETYNSIIDGTIKDLGLALHNINCIAKHLQLMKDATAVFISKAMISAKSYGTEIEEQYIIDTVTSDISEFFRISTRIVHSNMPFYFEKQSLENFELL</sequence>
<name>A0A645FW86_9ZZZZ</name>
<dbReference type="EMBL" id="VSSQ01066101">
    <property type="protein sequence ID" value="MPN18705.1"/>
    <property type="molecule type" value="Genomic_DNA"/>
</dbReference>
<evidence type="ECO:0000313" key="1">
    <source>
        <dbReference type="EMBL" id="MPN18705.1"/>
    </source>
</evidence>
<dbReference type="AlphaFoldDB" id="A0A645FW86"/>
<organism evidence="1">
    <name type="scientific">bioreactor metagenome</name>
    <dbReference type="NCBI Taxonomy" id="1076179"/>
    <lineage>
        <taxon>unclassified sequences</taxon>
        <taxon>metagenomes</taxon>
        <taxon>ecological metagenomes</taxon>
    </lineage>
</organism>
<proteinExistence type="predicted"/>
<reference evidence="1" key="1">
    <citation type="submission" date="2019-08" db="EMBL/GenBank/DDBJ databases">
        <authorList>
            <person name="Kucharzyk K."/>
            <person name="Murdoch R.W."/>
            <person name="Higgins S."/>
            <person name="Loffler F."/>
        </authorList>
    </citation>
    <scope>NUCLEOTIDE SEQUENCE</scope>
</reference>